<keyword evidence="2" id="KW-1185">Reference proteome</keyword>
<dbReference type="Proteomes" id="UP000287853">
    <property type="component" value="Unassembled WGS sequence"/>
</dbReference>
<protein>
    <submittedName>
        <fullName evidence="1">Uncharacterized protein</fullName>
    </submittedName>
</protein>
<organism evidence="1 2">
    <name type="scientific">Candidatus Electrothrix aarhusensis</name>
    <dbReference type="NCBI Taxonomy" id="1859131"/>
    <lineage>
        <taxon>Bacteria</taxon>
        <taxon>Pseudomonadati</taxon>
        <taxon>Thermodesulfobacteriota</taxon>
        <taxon>Desulfobulbia</taxon>
        <taxon>Desulfobulbales</taxon>
        <taxon>Desulfobulbaceae</taxon>
        <taxon>Candidatus Electrothrix</taxon>
    </lineage>
</organism>
<accession>A0A444J490</accession>
<evidence type="ECO:0000313" key="2">
    <source>
        <dbReference type="Proteomes" id="UP000287853"/>
    </source>
</evidence>
<dbReference type="AlphaFoldDB" id="A0A444J490"/>
<sequence length="102" mass="11434">MAKVTNEMTSTELTVRISTWAGSGKDSEFKIKHGENRTWKREGSISEMYLLYVETASDEWAVYVIDGHDAVSVFGVRDVKILKDENLHPLRMLSPGGGKLCD</sequence>
<reference evidence="1 2" key="1">
    <citation type="submission" date="2017-01" db="EMBL/GenBank/DDBJ databases">
        <title>The cable genome- insights into the physiology and evolution of filamentous bacteria capable of sulfide oxidation via long distance electron transfer.</title>
        <authorList>
            <person name="Schreiber L."/>
            <person name="Bjerg J.T."/>
            <person name="Boggild A."/>
            <person name="Van De Vossenberg J."/>
            <person name="Meysman F."/>
            <person name="Nielsen L.P."/>
            <person name="Schramm A."/>
            <person name="Kjeldsen K.U."/>
        </authorList>
    </citation>
    <scope>NUCLEOTIDE SEQUENCE [LARGE SCALE GENOMIC DNA]</scope>
    <source>
        <strain evidence="1">MCF</strain>
    </source>
</reference>
<proteinExistence type="predicted"/>
<dbReference type="EMBL" id="MTKO01000016">
    <property type="protein sequence ID" value="RWX47896.1"/>
    <property type="molecule type" value="Genomic_DNA"/>
</dbReference>
<evidence type="ECO:0000313" key="1">
    <source>
        <dbReference type="EMBL" id="RWX47896.1"/>
    </source>
</evidence>
<comment type="caution">
    <text evidence="1">The sequence shown here is derived from an EMBL/GenBank/DDBJ whole genome shotgun (WGS) entry which is preliminary data.</text>
</comment>
<gene>
    <name evidence="1" type="ORF">H206_05506</name>
</gene>
<name>A0A444J490_9BACT</name>